<comment type="caution">
    <text evidence="1">The sequence shown here is derived from an EMBL/GenBank/DDBJ whole genome shotgun (WGS) entry which is preliminary data.</text>
</comment>
<gene>
    <name evidence="1" type="ORF">GTP44_00990</name>
</gene>
<sequence length="126" mass="13972">MIKITPNPTYSTPVTVELPGDNGRVEKVVFTAVFRRLTISEIEDIHKRLAGPTVDADGTADTTVATLNDDELVRDVMVGWKDVQGDDGQQLEFNDANLTALLQIFPVRPTLVRKFFETISNARAKN</sequence>
<reference evidence="1 2" key="1">
    <citation type="submission" date="2019-12" db="EMBL/GenBank/DDBJ databases">
        <title>Novel species isolated from a subtropical stream in China.</title>
        <authorList>
            <person name="Lu H."/>
        </authorList>
    </citation>
    <scope>NUCLEOTIDE SEQUENCE [LARGE SCALE GENOMIC DNA]</scope>
    <source>
        <strain evidence="1 2">FT50W</strain>
    </source>
</reference>
<organism evidence="1 2">
    <name type="scientific">Duganella lactea</name>
    <dbReference type="NCBI Taxonomy" id="2692173"/>
    <lineage>
        <taxon>Bacteria</taxon>
        <taxon>Pseudomonadati</taxon>
        <taxon>Pseudomonadota</taxon>
        <taxon>Betaproteobacteria</taxon>
        <taxon>Burkholderiales</taxon>
        <taxon>Oxalobacteraceae</taxon>
        <taxon>Telluria group</taxon>
        <taxon>Duganella</taxon>
    </lineage>
</organism>
<dbReference type="InterPro" id="IPR014859">
    <property type="entry name" value="Phage_TAC_4"/>
</dbReference>
<dbReference type="EMBL" id="WWCP01000001">
    <property type="protein sequence ID" value="MYM80535.1"/>
    <property type="molecule type" value="Genomic_DNA"/>
</dbReference>
<dbReference type="AlphaFoldDB" id="A0A6L8MJI9"/>
<accession>A0A6L8MJI9</accession>
<evidence type="ECO:0000313" key="1">
    <source>
        <dbReference type="EMBL" id="MYM80535.1"/>
    </source>
</evidence>
<evidence type="ECO:0008006" key="3">
    <source>
        <dbReference type="Google" id="ProtNLM"/>
    </source>
</evidence>
<proteinExistence type="predicted"/>
<dbReference type="Pfam" id="PF08748">
    <property type="entry name" value="Phage_TAC_4"/>
    <property type="match status" value="1"/>
</dbReference>
<dbReference type="Proteomes" id="UP000474565">
    <property type="component" value="Unassembled WGS sequence"/>
</dbReference>
<protein>
    <recommendedName>
        <fullName evidence="3">Tail assembly chaperone</fullName>
    </recommendedName>
</protein>
<name>A0A6L8MJI9_9BURK</name>
<dbReference type="RefSeq" id="WP_161017944.1">
    <property type="nucleotide sequence ID" value="NZ_WWCP01000001.1"/>
</dbReference>
<evidence type="ECO:0000313" key="2">
    <source>
        <dbReference type="Proteomes" id="UP000474565"/>
    </source>
</evidence>